<feature type="region of interest" description="Disordered" evidence="1">
    <location>
        <begin position="746"/>
        <end position="883"/>
    </location>
</feature>
<gene>
    <name evidence="2" type="ORF">KIN20_022697</name>
</gene>
<feature type="compositionally biased region" description="Basic and acidic residues" evidence="1">
    <location>
        <begin position="643"/>
        <end position="672"/>
    </location>
</feature>
<evidence type="ECO:0000313" key="2">
    <source>
        <dbReference type="EMBL" id="KAJ1362959.1"/>
    </source>
</evidence>
<feature type="compositionally biased region" description="Basic and acidic residues" evidence="1">
    <location>
        <begin position="1480"/>
        <end position="1493"/>
    </location>
</feature>
<feature type="compositionally biased region" description="Polar residues" evidence="1">
    <location>
        <begin position="1278"/>
        <end position="1291"/>
    </location>
</feature>
<feature type="compositionally biased region" description="Polar residues" evidence="1">
    <location>
        <begin position="601"/>
        <end position="612"/>
    </location>
</feature>
<feature type="region of interest" description="Disordered" evidence="1">
    <location>
        <begin position="2370"/>
        <end position="2395"/>
    </location>
</feature>
<feature type="region of interest" description="Disordered" evidence="1">
    <location>
        <begin position="2043"/>
        <end position="2075"/>
    </location>
</feature>
<feature type="region of interest" description="Disordered" evidence="1">
    <location>
        <begin position="1704"/>
        <end position="1740"/>
    </location>
</feature>
<feature type="compositionally biased region" description="Acidic residues" evidence="1">
    <location>
        <begin position="2370"/>
        <end position="2382"/>
    </location>
</feature>
<feature type="region of interest" description="Disordered" evidence="1">
    <location>
        <begin position="475"/>
        <end position="518"/>
    </location>
</feature>
<feature type="region of interest" description="Disordered" evidence="1">
    <location>
        <begin position="573"/>
        <end position="719"/>
    </location>
</feature>
<evidence type="ECO:0000256" key="1">
    <source>
        <dbReference type="SAM" id="MobiDB-lite"/>
    </source>
</evidence>
<feature type="region of interest" description="Disordered" evidence="1">
    <location>
        <begin position="1077"/>
        <end position="1195"/>
    </location>
</feature>
<organism evidence="2 3">
    <name type="scientific">Parelaphostrongylus tenuis</name>
    <name type="common">Meningeal worm</name>
    <dbReference type="NCBI Taxonomy" id="148309"/>
    <lineage>
        <taxon>Eukaryota</taxon>
        <taxon>Metazoa</taxon>
        <taxon>Ecdysozoa</taxon>
        <taxon>Nematoda</taxon>
        <taxon>Chromadorea</taxon>
        <taxon>Rhabditida</taxon>
        <taxon>Rhabditina</taxon>
        <taxon>Rhabditomorpha</taxon>
        <taxon>Strongyloidea</taxon>
        <taxon>Metastrongylidae</taxon>
        <taxon>Parelaphostrongylus</taxon>
    </lineage>
</organism>
<dbReference type="EMBL" id="JAHQIW010004571">
    <property type="protein sequence ID" value="KAJ1362959.1"/>
    <property type="molecule type" value="Genomic_DNA"/>
</dbReference>
<dbReference type="Proteomes" id="UP001196413">
    <property type="component" value="Unassembled WGS sequence"/>
</dbReference>
<comment type="caution">
    <text evidence="2">The sequence shown here is derived from an EMBL/GenBank/DDBJ whole genome shotgun (WGS) entry which is preliminary data.</text>
</comment>
<feature type="compositionally biased region" description="Polar residues" evidence="1">
    <location>
        <begin position="967"/>
        <end position="986"/>
    </location>
</feature>
<sequence>MTHSEVNRICLERRKNLVSDIIPEDTYSKALSQHDMGQTQTNMKKQEPTSATDHKYIICKTYGESQQIADAQSSATEDQMPGHFSAEAIKEMTEHEITQDKVDTLEYRAAYQKLVTISKTPQHYGYANLESTLDLESLNKSADLNERSHPTCDDRLGSSTLVKVDFYEGISPLLEDQQNKSSLLLYDHRVPSPIPADEQEQHKSMILREELQRKSSPESESSDRVEASLVPKINVFPDELLSTKEELDDFLWIQSLAEDTSEIKPIQAPPTASLEILNLDITNRKSDEMPSSSVQIIPKVDIISEREDSKEESELTSGGDQETSSEVESSMEEHILYERSSSQLERQHDRLSSVRDYRNVPLPTPVVELESDENLTLRQQPPPRSPLPSQSYEKMEASPLEKPKAFEGAYLLTQEEIDHIAWIQHLADETLKSTPLRSLSNAIVENPQEDHCVPKEVEPLPSPVDISQSPSIIPEEDQFEDESEPTSGADEGTSSKVDFSTKEHILYERSSSPTDHKSAPLLDVQQVLSQSQSVNKIKASPLAELRLFEGGHLISQEELDHIAWIQHLAEETSEAKPIEAPPTSSVENLHEDLDIQKDNETLPSLVQVSPDTSVISEREESKEESESTSGADQETFSEVVSPTEEHVLDERSSPVLEHQHDRSSPVLDHELAHLPAPAVDLESDENMMLEQEPPPRPPPPSKGKDKVDSSPLMKSKVFEEEHLLTQEELDHIARIQRLAEETIEMKNVGAPEISSVESLQGDIASRKADELPSSSMQAFPSFNLASEQDESKEESEPGSGADQETSSVVESSTEEHVLFERSSPVLEGQHDRLSPVLDHELAHLPAPTVDLEPGENMMPEQEPPLRPSLSPQSDDKVHTSPLTKPKLFEKEYLLTEEELDHIAWIQRLAVDSLEAKDTEDPLTASAGNLHGDIASRSEDKLLSSSLHVLPSCIITLEQEESKDESEPTSGADQGSLSEVESPTDLSAPTVDLEPGENMMLEQEPPLRPPPPSKGEEKVDSSPLTKSNVFEEEHLLTQEELDHIARIQRLAEETLEMKPVGAPKISSVESLREDIASRKADELPSSSVLAFPSFNLTSEQEESKEESEPTSGADQGTTSEVESLSEEHVLYERLSPVLGDQHDRSSPVLDHELAYLPAPTVDLEPGENMMLEQEPPLRPPPPSKGEDKVDSSPLTKSKVFEEGHLLTEEELDHIARIQRLAEETLEVKNLEAPKISSVENLKGGIAIRKVNELLSSSVQAFPSFNLTSEQEESNEESEPTSGADQGTSSEVESPTEVHNAYDRYPPLLGDQHDSPSPATDDHHIASPTPVVEQASNENMMLGHEAPRIRPFSSPCERIVDASLLAKPKIFEKDYLLTQEELDHIAWIQHLAEETLEANPIEAPRTASVGNLHGDITIEKDDEVLSFSMEASSSVRIISKQQESAEKSESVSGADEGASSEVKSPTEEQTRYQMSSPLLEDQHDRTSPVLDDHHVPLPTPIVDLESDENMMLGEQSPQRPLLPSHNADEVEASTSRKSDVLEKEHLLTQKELDHIAWIQRLAEDTLEVKLIDVPSSASAGKLHGEIASRKEDVLFSLSVHVLPTYIIKLEQEESKDESQQTSRADERTPLEGDFPTDGHAVHERSSPLLEHEHYRSFPILDDQSVPSSQIFGGQEPSKSMKPNILNEEHLLTQEELVQTALIQRLAEETSETEPIKAPPTDSAENLQGDLNSQNKNESLPSSVQIFSSTRVISEREELKDESELTSGADQEISSEVHSPIVEHIVDERSFPLLEHEHDRSFPLLDDQHVPSSSQIVDRQGAPPSMKPNLLGEEHLLTQKELDHILWIQRLPEEILETRPIEPSPTAPVKNLQGALNIQKDNKPLSSFRQVLPSADVISERDESKEESESTSGADEGTSSEVESPNGEPDFLERSTPVLENQHNSSFQMLNYKQIPSSLQIVDEQEAPLSMELSELEREHSLTQEELDHIAWVQRLAEKTLEVNSIGAPPTASVGSLHGKITIGKDDEILSFSVQAPPNIPMISEQHESLEKSEPTSGADELASSEVESPTEERNFHKKSCPLIEYQHDRTSPLLNDHHVPLSTRVVELESDENMMLGEQPPQLPLLPSQSVDEVEASSSRKPDVFEKEHLLAEEELDHIAWIQRLSEGTLEVGPNEASTTASFGSLQGDTARQMVDELASSSAHLSSSFNINLDREESKEESEPTSGADQEQLSDVECATEEHDLNERSTPMLEDHLPLPIPFVDLQSHENLMICQKPPPSPSPTSQSKDKVDGFPLAKPKVFEEQYLLTQEELDHIAWIQRLAEETLEANAIIAPTTGSLENLQADLNLQKKNEPLLSSVQISPCANVISEQEEFKEESEETSGADQGSPSEEKLPTEKHFLYKSWSPLLDHGYGRPFPLFDDQHVPSSSEIADKEKAPLLTKSELLQEEHLLTQEELDHTAWIQRLAEKTVEAKPIETPPTVSVENLQIHLNSQKEMNRCHLQSNFYQALV</sequence>
<feature type="region of interest" description="Disordered" evidence="1">
    <location>
        <begin position="1886"/>
        <end position="1930"/>
    </location>
</feature>
<feature type="region of interest" description="Disordered" evidence="1">
    <location>
        <begin position="1434"/>
        <end position="1472"/>
    </location>
</feature>
<feature type="region of interest" description="Disordered" evidence="1">
    <location>
        <begin position="1265"/>
        <end position="1324"/>
    </location>
</feature>
<feature type="compositionally biased region" description="Pro residues" evidence="1">
    <location>
        <begin position="692"/>
        <end position="701"/>
    </location>
</feature>
<evidence type="ECO:0000313" key="3">
    <source>
        <dbReference type="Proteomes" id="UP001196413"/>
    </source>
</evidence>
<feature type="compositionally biased region" description="Basic and acidic residues" evidence="1">
    <location>
        <begin position="616"/>
        <end position="625"/>
    </location>
</feature>
<feature type="compositionally biased region" description="Polar residues" evidence="1">
    <location>
        <begin position="1108"/>
        <end position="1117"/>
    </location>
</feature>
<protein>
    <submittedName>
        <fullName evidence="2">Uncharacterized protein</fullName>
    </submittedName>
</protein>
<feature type="compositionally biased region" description="Basic and acidic residues" evidence="1">
    <location>
        <begin position="2211"/>
        <end position="2220"/>
    </location>
</feature>
<feature type="region of interest" description="Disordered" evidence="1">
    <location>
        <begin position="1480"/>
        <end position="1499"/>
    </location>
</feature>
<feature type="compositionally biased region" description="Basic and acidic residues" evidence="1">
    <location>
        <begin position="302"/>
        <end position="313"/>
    </location>
</feature>
<name>A0AAD5N9B0_PARTN</name>
<feature type="compositionally biased region" description="Basic and acidic residues" evidence="1">
    <location>
        <begin position="1895"/>
        <end position="1905"/>
    </location>
</feature>
<feature type="compositionally biased region" description="Basic and acidic residues" evidence="1">
    <location>
        <begin position="345"/>
        <end position="358"/>
    </location>
</feature>
<feature type="compositionally biased region" description="Acidic residues" evidence="1">
    <location>
        <begin position="475"/>
        <end position="484"/>
    </location>
</feature>
<feature type="compositionally biased region" description="Basic and acidic residues" evidence="1">
    <location>
        <begin position="828"/>
        <end position="842"/>
    </location>
</feature>
<accession>A0AAD5N9B0</accession>
<feature type="compositionally biased region" description="Polar residues" evidence="1">
    <location>
        <begin position="2222"/>
        <end position="2231"/>
    </location>
</feature>
<feature type="compositionally biased region" description="Polar residues" evidence="1">
    <location>
        <begin position="1720"/>
        <end position="1740"/>
    </location>
</feature>
<feature type="region of interest" description="Disordered" evidence="1">
    <location>
        <begin position="957"/>
        <end position="1029"/>
    </location>
</feature>
<feature type="compositionally biased region" description="Basic and acidic residues" evidence="1">
    <location>
        <begin position="1139"/>
        <end position="1152"/>
    </location>
</feature>
<keyword evidence="3" id="KW-1185">Reference proteome</keyword>
<feature type="compositionally biased region" description="Polar residues" evidence="1">
    <location>
        <begin position="772"/>
        <end position="786"/>
    </location>
</feature>
<feature type="region of interest" description="Disordered" evidence="1">
    <location>
        <begin position="1610"/>
        <end position="1644"/>
    </location>
</feature>
<feature type="compositionally biased region" description="Polar residues" evidence="1">
    <location>
        <begin position="630"/>
        <end position="640"/>
    </location>
</feature>
<feature type="region of interest" description="Disordered" evidence="1">
    <location>
        <begin position="285"/>
        <end position="400"/>
    </location>
</feature>
<feature type="compositionally biased region" description="Basic and acidic residues" evidence="1">
    <location>
        <begin position="588"/>
        <end position="600"/>
    </location>
</feature>
<reference evidence="2" key="1">
    <citation type="submission" date="2021-06" db="EMBL/GenBank/DDBJ databases">
        <title>Parelaphostrongylus tenuis whole genome reference sequence.</title>
        <authorList>
            <person name="Garwood T.J."/>
            <person name="Larsen P.A."/>
            <person name="Fountain-Jones N.M."/>
            <person name="Garbe J.R."/>
            <person name="Macchietto M.G."/>
            <person name="Kania S.A."/>
            <person name="Gerhold R.W."/>
            <person name="Richards J.E."/>
            <person name="Wolf T.M."/>
        </authorList>
    </citation>
    <scope>NUCLEOTIDE SEQUENCE</scope>
    <source>
        <strain evidence="2">MNPRO001-30</strain>
        <tissue evidence="2">Meninges</tissue>
    </source>
</reference>
<proteinExistence type="predicted"/>
<feature type="compositionally biased region" description="Acidic residues" evidence="1">
    <location>
        <begin position="1268"/>
        <end position="1277"/>
    </location>
</feature>
<feature type="compositionally biased region" description="Basic and acidic residues" evidence="1">
    <location>
        <begin position="1610"/>
        <end position="1628"/>
    </location>
</feature>
<feature type="region of interest" description="Disordered" evidence="1">
    <location>
        <begin position="2201"/>
        <end position="2231"/>
    </location>
</feature>